<evidence type="ECO:0000313" key="10">
    <source>
        <dbReference type="Proteomes" id="UP001172911"/>
    </source>
</evidence>
<dbReference type="EC" id="6.3.2.1" evidence="8"/>
<dbReference type="FunFam" id="3.40.50.620:FF:000013">
    <property type="entry name" value="Pantothenate synthetase"/>
    <property type="match status" value="1"/>
</dbReference>
<feature type="binding site" evidence="8">
    <location>
        <begin position="147"/>
        <end position="150"/>
    </location>
    <ligand>
        <name>ATP</name>
        <dbReference type="ChEBI" id="CHEBI:30616"/>
    </ligand>
</feature>
<dbReference type="InterPro" id="IPR003721">
    <property type="entry name" value="Pantoate_ligase"/>
</dbReference>
<dbReference type="Gene3D" id="3.40.50.620">
    <property type="entry name" value="HUPs"/>
    <property type="match status" value="1"/>
</dbReference>
<comment type="pathway">
    <text evidence="1 8">Cofactor biosynthesis; (R)-pantothenate biosynthesis; (R)-pantothenate from (R)-pantoate and beta-alanine: step 1/1.</text>
</comment>
<evidence type="ECO:0000256" key="2">
    <source>
        <dbReference type="ARBA" id="ARBA00009256"/>
    </source>
</evidence>
<keyword evidence="5 8" id="KW-0547">Nucleotide-binding</keyword>
<dbReference type="Proteomes" id="UP001172911">
    <property type="component" value="Unassembled WGS sequence"/>
</dbReference>
<comment type="subunit">
    <text evidence="8">Homodimer.</text>
</comment>
<organism evidence="9 10">
    <name type="scientific">Desulforamulus aquiferis</name>
    <dbReference type="NCBI Taxonomy" id="1397668"/>
    <lineage>
        <taxon>Bacteria</taxon>
        <taxon>Bacillati</taxon>
        <taxon>Bacillota</taxon>
        <taxon>Clostridia</taxon>
        <taxon>Eubacteriales</taxon>
        <taxon>Peptococcaceae</taxon>
        <taxon>Desulforamulus</taxon>
    </lineage>
</organism>
<dbReference type="NCBIfam" id="TIGR00018">
    <property type="entry name" value="panC"/>
    <property type="match status" value="1"/>
</dbReference>
<comment type="function">
    <text evidence="8">Catalyzes the condensation of pantoate with beta-alanine in an ATP-dependent reaction via a pantoyl-adenylate intermediate.</text>
</comment>
<feature type="binding site" evidence="8">
    <location>
        <begin position="184"/>
        <end position="187"/>
    </location>
    <ligand>
        <name>ATP</name>
        <dbReference type="ChEBI" id="CHEBI:30616"/>
    </ligand>
</feature>
<dbReference type="PANTHER" id="PTHR21299:SF1">
    <property type="entry name" value="PANTOATE--BETA-ALANINE LIGASE"/>
    <property type="match status" value="1"/>
</dbReference>
<accession>A0AAW7ZIB3</accession>
<keyword evidence="4 8" id="KW-0566">Pantothenate biosynthesis</keyword>
<comment type="subcellular location">
    <subcellularLocation>
        <location evidence="8">Cytoplasm</location>
    </subcellularLocation>
</comment>
<evidence type="ECO:0000256" key="7">
    <source>
        <dbReference type="ARBA" id="ARBA00048258"/>
    </source>
</evidence>
<feature type="binding site" evidence="8">
    <location>
        <begin position="30"/>
        <end position="37"/>
    </location>
    <ligand>
        <name>ATP</name>
        <dbReference type="ChEBI" id="CHEBI:30616"/>
    </ligand>
</feature>
<dbReference type="RefSeq" id="WP_304545379.1">
    <property type="nucleotide sequence ID" value="NZ_JARPTC010000029.1"/>
</dbReference>
<comment type="similarity">
    <text evidence="2 8">Belongs to the pantothenate synthetase family.</text>
</comment>
<dbReference type="Gene3D" id="3.30.1300.10">
    <property type="entry name" value="Pantoate-beta-alanine ligase, C-terminal domain"/>
    <property type="match status" value="1"/>
</dbReference>
<name>A0AAW7ZIB3_9FIRM</name>
<dbReference type="HAMAP" id="MF_00158">
    <property type="entry name" value="PanC"/>
    <property type="match status" value="1"/>
</dbReference>
<feature type="binding site" evidence="8">
    <location>
        <position position="61"/>
    </location>
    <ligand>
        <name>beta-alanine</name>
        <dbReference type="ChEBI" id="CHEBI:57966"/>
    </ligand>
</feature>
<keyword evidence="8" id="KW-0963">Cytoplasm</keyword>
<dbReference type="InterPro" id="IPR042176">
    <property type="entry name" value="Pantoate_ligase_C"/>
</dbReference>
<protein>
    <recommendedName>
        <fullName evidence="8">Pantothenate synthetase</fullName>
        <shortName evidence="8">PS</shortName>
        <ecNumber evidence="8">6.3.2.1</ecNumber>
    </recommendedName>
    <alternativeName>
        <fullName evidence="8">Pantoate--beta-alanine ligase</fullName>
    </alternativeName>
    <alternativeName>
        <fullName evidence="8">Pantoate-activating enzyme</fullName>
    </alternativeName>
</protein>
<dbReference type="AlphaFoldDB" id="A0AAW7ZIB3"/>
<dbReference type="GO" id="GO:0015940">
    <property type="term" value="P:pantothenate biosynthetic process"/>
    <property type="evidence" value="ECO:0007669"/>
    <property type="project" value="UniProtKB-UniRule"/>
</dbReference>
<reference evidence="9" key="2">
    <citation type="submission" date="2023-03" db="EMBL/GenBank/DDBJ databases">
        <authorList>
            <person name="Zhang Z."/>
        </authorList>
    </citation>
    <scope>NUCLEOTIDE SEQUENCE</scope>
    <source>
        <strain evidence="9">DSA</strain>
    </source>
</reference>
<dbReference type="InterPro" id="IPR004821">
    <property type="entry name" value="Cyt_trans-like"/>
</dbReference>
<dbReference type="CDD" id="cd00560">
    <property type="entry name" value="PanC"/>
    <property type="match status" value="1"/>
</dbReference>
<dbReference type="Pfam" id="PF02569">
    <property type="entry name" value="Pantoate_ligase"/>
    <property type="match status" value="1"/>
</dbReference>
<evidence type="ECO:0000256" key="4">
    <source>
        <dbReference type="ARBA" id="ARBA00022655"/>
    </source>
</evidence>
<evidence type="ECO:0000256" key="1">
    <source>
        <dbReference type="ARBA" id="ARBA00004990"/>
    </source>
</evidence>
<dbReference type="PANTHER" id="PTHR21299">
    <property type="entry name" value="CYTIDYLATE KINASE/PANTOATE-BETA-ALANINE LIGASE"/>
    <property type="match status" value="1"/>
</dbReference>
<comment type="miscellaneous">
    <text evidence="8">The reaction proceeds by a bi uni uni bi ping pong mechanism.</text>
</comment>
<dbReference type="FunFam" id="3.30.1300.10:FF:000001">
    <property type="entry name" value="Pantothenate synthetase"/>
    <property type="match status" value="1"/>
</dbReference>
<comment type="catalytic activity">
    <reaction evidence="7 8">
        <text>(R)-pantoate + beta-alanine + ATP = (R)-pantothenate + AMP + diphosphate + H(+)</text>
        <dbReference type="Rhea" id="RHEA:10912"/>
        <dbReference type="ChEBI" id="CHEBI:15378"/>
        <dbReference type="ChEBI" id="CHEBI:15980"/>
        <dbReference type="ChEBI" id="CHEBI:29032"/>
        <dbReference type="ChEBI" id="CHEBI:30616"/>
        <dbReference type="ChEBI" id="CHEBI:33019"/>
        <dbReference type="ChEBI" id="CHEBI:57966"/>
        <dbReference type="ChEBI" id="CHEBI:456215"/>
        <dbReference type="EC" id="6.3.2.1"/>
    </reaction>
</comment>
<evidence type="ECO:0000313" key="9">
    <source>
        <dbReference type="EMBL" id="MDO7788966.1"/>
    </source>
</evidence>
<dbReference type="GO" id="GO:0005524">
    <property type="term" value="F:ATP binding"/>
    <property type="evidence" value="ECO:0007669"/>
    <property type="project" value="UniProtKB-KW"/>
</dbReference>
<feature type="active site" description="Proton donor" evidence="8">
    <location>
        <position position="37"/>
    </location>
</feature>
<evidence type="ECO:0000256" key="8">
    <source>
        <dbReference type="HAMAP-Rule" id="MF_00158"/>
    </source>
</evidence>
<evidence type="ECO:0000256" key="3">
    <source>
        <dbReference type="ARBA" id="ARBA00022598"/>
    </source>
</evidence>
<keyword evidence="3 8" id="KW-0436">Ligase</keyword>
<keyword evidence="10" id="KW-1185">Reference proteome</keyword>
<gene>
    <name evidence="8 9" type="primary">panC</name>
    <name evidence="9" type="ORF">P6N53_17290</name>
</gene>
<reference evidence="9" key="1">
    <citation type="journal article" date="2023" name="J. Hazard. Mater.">
        <title>Anaerobic biodegradation of pyrene and benzo[a]pyrene by a new sulfate-reducing Desulforamulus aquiferis strain DSA.</title>
        <authorList>
            <person name="Zhang Z."/>
            <person name="Sun J."/>
            <person name="Gong X."/>
            <person name="Wang C."/>
            <person name="Wang H."/>
        </authorList>
    </citation>
    <scope>NUCLEOTIDE SEQUENCE</scope>
    <source>
        <strain evidence="9">DSA</strain>
    </source>
</reference>
<dbReference type="GO" id="GO:0004592">
    <property type="term" value="F:pantoate-beta-alanine ligase activity"/>
    <property type="evidence" value="ECO:0007669"/>
    <property type="project" value="UniProtKB-UniRule"/>
</dbReference>
<feature type="binding site" evidence="8">
    <location>
        <position position="176"/>
    </location>
    <ligand>
        <name>ATP</name>
        <dbReference type="ChEBI" id="CHEBI:30616"/>
    </ligand>
</feature>
<evidence type="ECO:0000256" key="6">
    <source>
        <dbReference type="ARBA" id="ARBA00022840"/>
    </source>
</evidence>
<sequence>MRLCKTINEIGALIKSLRIENKTVGLVPTMGYLHEGHLTLVREARQCCDVVVMSIFVNPTQFGPKEDFGSYPRDLQRDSELAEEAGVDIIFAPEVEEMYPRGFRTSVDVEEITDVLCGAARPGHFRGVATVVTKLFNIVQPDMAFFGQKDYQQVLVIKGLVRDLNINVKIIDVPIARELDGLALSSRNVYLSKSEREAAKVLSRSLAKAQEQVANGVRDIEKIRELVLSEIESEPLARIDYVEIRSIPDLKDLKVLEDRALLALAVKFGNTRLIDNKVLEV</sequence>
<feature type="binding site" evidence="8">
    <location>
        <position position="153"/>
    </location>
    <ligand>
        <name>(R)-pantoate</name>
        <dbReference type="ChEBI" id="CHEBI:15980"/>
    </ligand>
</feature>
<dbReference type="EMBL" id="JARPTC010000029">
    <property type="protein sequence ID" value="MDO7788966.1"/>
    <property type="molecule type" value="Genomic_DNA"/>
</dbReference>
<dbReference type="SUPFAM" id="SSF52374">
    <property type="entry name" value="Nucleotidylyl transferase"/>
    <property type="match status" value="1"/>
</dbReference>
<feature type="binding site" evidence="8">
    <location>
        <position position="61"/>
    </location>
    <ligand>
        <name>(R)-pantoate</name>
        <dbReference type="ChEBI" id="CHEBI:15980"/>
    </ligand>
</feature>
<proteinExistence type="inferred from homology"/>
<keyword evidence="6 8" id="KW-0067">ATP-binding</keyword>
<dbReference type="InterPro" id="IPR014729">
    <property type="entry name" value="Rossmann-like_a/b/a_fold"/>
</dbReference>
<dbReference type="GO" id="GO:0005829">
    <property type="term" value="C:cytosol"/>
    <property type="evidence" value="ECO:0007669"/>
    <property type="project" value="TreeGrafter"/>
</dbReference>
<evidence type="ECO:0000256" key="5">
    <source>
        <dbReference type="ARBA" id="ARBA00022741"/>
    </source>
</evidence>
<dbReference type="NCBIfam" id="TIGR00125">
    <property type="entry name" value="cyt_tran_rel"/>
    <property type="match status" value="1"/>
</dbReference>
<comment type="caution">
    <text evidence="9">The sequence shown here is derived from an EMBL/GenBank/DDBJ whole genome shotgun (WGS) entry which is preliminary data.</text>
</comment>